<sequence length="145" mass="15454">GAGSYDVAEQCFGCIGDQVSLFFLYLCTRQIEKMASLMGGEMEPMVKLVLEDRSLFDSLIEGDGVKGAPQIEVRLDETSYYAAAENKELPAKSTDAGMDGAVEQAGHEEHHGVWGGASGDEYLGTESIRPQALWGEAESGDGSAL</sequence>
<dbReference type="AlphaFoldDB" id="A0A1B6J9D3"/>
<organism evidence="2">
    <name type="scientific">Homalodisca liturata</name>
    <dbReference type="NCBI Taxonomy" id="320908"/>
    <lineage>
        <taxon>Eukaryota</taxon>
        <taxon>Metazoa</taxon>
        <taxon>Ecdysozoa</taxon>
        <taxon>Arthropoda</taxon>
        <taxon>Hexapoda</taxon>
        <taxon>Insecta</taxon>
        <taxon>Pterygota</taxon>
        <taxon>Neoptera</taxon>
        <taxon>Paraneoptera</taxon>
        <taxon>Hemiptera</taxon>
        <taxon>Auchenorrhyncha</taxon>
        <taxon>Membracoidea</taxon>
        <taxon>Cicadellidae</taxon>
        <taxon>Cicadellinae</taxon>
        <taxon>Proconiini</taxon>
        <taxon>Homalodisca</taxon>
    </lineage>
</organism>
<accession>A0A1B6J9D3</accession>
<reference evidence="2" key="1">
    <citation type="submission" date="2015-11" db="EMBL/GenBank/DDBJ databases">
        <title>De novo transcriptome assembly of four potential Pierce s Disease insect vectors from Arizona vineyards.</title>
        <authorList>
            <person name="Tassone E.E."/>
        </authorList>
    </citation>
    <scope>NUCLEOTIDE SEQUENCE</scope>
</reference>
<feature type="region of interest" description="Disordered" evidence="1">
    <location>
        <begin position="91"/>
        <end position="119"/>
    </location>
</feature>
<proteinExistence type="predicted"/>
<dbReference type="EMBL" id="GECU01011924">
    <property type="protein sequence ID" value="JAS95782.1"/>
    <property type="molecule type" value="Transcribed_RNA"/>
</dbReference>
<feature type="non-terminal residue" evidence="2">
    <location>
        <position position="145"/>
    </location>
</feature>
<name>A0A1B6J9D3_9HEMI</name>
<feature type="non-terminal residue" evidence="2">
    <location>
        <position position="1"/>
    </location>
</feature>
<protein>
    <submittedName>
        <fullName evidence="2">Uncharacterized protein</fullName>
    </submittedName>
</protein>
<evidence type="ECO:0000313" key="2">
    <source>
        <dbReference type="EMBL" id="JAS95782.1"/>
    </source>
</evidence>
<evidence type="ECO:0000256" key="1">
    <source>
        <dbReference type="SAM" id="MobiDB-lite"/>
    </source>
</evidence>
<gene>
    <name evidence="2" type="ORF">g.1223</name>
</gene>